<dbReference type="Gene3D" id="1.20.1250.20">
    <property type="entry name" value="MFS general substrate transporter like domains"/>
    <property type="match status" value="1"/>
</dbReference>
<organism evidence="7 8">
    <name type="scientific">Glossina brevipalpis</name>
    <dbReference type="NCBI Taxonomy" id="37001"/>
    <lineage>
        <taxon>Eukaryota</taxon>
        <taxon>Metazoa</taxon>
        <taxon>Ecdysozoa</taxon>
        <taxon>Arthropoda</taxon>
        <taxon>Hexapoda</taxon>
        <taxon>Insecta</taxon>
        <taxon>Pterygota</taxon>
        <taxon>Neoptera</taxon>
        <taxon>Endopterygota</taxon>
        <taxon>Diptera</taxon>
        <taxon>Brachycera</taxon>
        <taxon>Muscomorpha</taxon>
        <taxon>Hippoboscoidea</taxon>
        <taxon>Glossinidae</taxon>
        <taxon>Glossina</taxon>
    </lineage>
</organism>
<dbReference type="PROSITE" id="PS50850">
    <property type="entry name" value="MFS"/>
    <property type="match status" value="1"/>
</dbReference>
<accession>A0A1A9WYD9</accession>
<dbReference type="InterPro" id="IPR005828">
    <property type="entry name" value="MFS_sugar_transport-like"/>
</dbReference>
<evidence type="ECO:0000259" key="6">
    <source>
        <dbReference type="PROSITE" id="PS50850"/>
    </source>
</evidence>
<feature type="transmembrane region" description="Helical" evidence="5">
    <location>
        <begin position="145"/>
        <end position="162"/>
    </location>
</feature>
<evidence type="ECO:0000256" key="3">
    <source>
        <dbReference type="ARBA" id="ARBA00022989"/>
    </source>
</evidence>
<dbReference type="Pfam" id="PF00083">
    <property type="entry name" value="Sugar_tr"/>
    <property type="match status" value="1"/>
</dbReference>
<sequence>MHLTEHGGASQAEELRKSKAQEFSDLMQALLERKGKFQIILIVLLSLNSMLVGINHTITTFHTYVPKFYCRDQKNFTCDYYVNGTECPSGYQFDENDDTTLAVEYSTVCGRAMLAPLINSLYFVGVTLGSIVCSSMSDVYGRRKLVIASLYGQAIMALAQYVSSHLMLFIVFRIMQGFFIQGLQTVSYALIMEYSPSRFRTVAATYWESNWAVGLGILGAVAYFVRDWRMLTLVLTLPVFLTLSYVWFIPESIVWLSTKQRRTEATRIIHKIAKFNRNEEVVQQSNALMLTEKEQPDAMSGGNDGNQKETQEKITMGVLMRNRILRKHLLSMVSVWFSVTLSYYGILYFLPNLAGSRHLNWEYGALIELLSYVMSYFIFAGFGRRMPMALLQYCNGGLILFMAILSALPPESYSQWWIVATALTAKGLAVSSFCGMFIFGSELLPTACRGLGLGLCGCAARTGSLLAPQLMALIGVFPTFLPLGIMSVLLVLAATITLFLPETLSTILPNTIEEADQTWGSPRN</sequence>
<feature type="transmembrane region" description="Helical" evidence="5">
    <location>
        <begin position="363"/>
        <end position="383"/>
    </location>
</feature>
<feature type="domain" description="Major facilitator superfamily (MFS) profile" evidence="6">
    <location>
        <begin position="41"/>
        <end position="505"/>
    </location>
</feature>
<feature type="transmembrane region" description="Helical" evidence="5">
    <location>
        <begin position="203"/>
        <end position="224"/>
    </location>
</feature>
<dbReference type="GO" id="GO:0016020">
    <property type="term" value="C:membrane"/>
    <property type="evidence" value="ECO:0007669"/>
    <property type="project" value="UniProtKB-SubCell"/>
</dbReference>
<reference evidence="7" key="2">
    <citation type="submission" date="2020-05" db="UniProtKB">
        <authorList>
            <consortium name="EnsemblMetazoa"/>
        </authorList>
    </citation>
    <scope>IDENTIFICATION</scope>
    <source>
        <strain evidence="7">IAEA</strain>
    </source>
</reference>
<evidence type="ECO:0000256" key="2">
    <source>
        <dbReference type="ARBA" id="ARBA00022692"/>
    </source>
</evidence>
<dbReference type="PANTHER" id="PTHR24064">
    <property type="entry name" value="SOLUTE CARRIER FAMILY 22 MEMBER"/>
    <property type="match status" value="1"/>
</dbReference>
<dbReference type="SUPFAM" id="SSF103473">
    <property type="entry name" value="MFS general substrate transporter"/>
    <property type="match status" value="1"/>
</dbReference>
<name>A0A1A9WYD9_9MUSC</name>
<dbReference type="InterPro" id="IPR020846">
    <property type="entry name" value="MFS_dom"/>
</dbReference>
<evidence type="ECO:0000313" key="7">
    <source>
        <dbReference type="EnsemblMetazoa" id="GBRI037182-PA"/>
    </source>
</evidence>
<feature type="transmembrane region" description="Helical" evidence="5">
    <location>
        <begin position="113"/>
        <end position="133"/>
    </location>
</feature>
<keyword evidence="8" id="KW-1185">Reference proteome</keyword>
<keyword evidence="4 5" id="KW-0472">Membrane</keyword>
<feature type="transmembrane region" description="Helical" evidence="5">
    <location>
        <begin position="451"/>
        <end position="474"/>
    </location>
</feature>
<evidence type="ECO:0000256" key="4">
    <source>
        <dbReference type="ARBA" id="ARBA00023136"/>
    </source>
</evidence>
<evidence type="ECO:0000256" key="5">
    <source>
        <dbReference type="SAM" id="Phobius"/>
    </source>
</evidence>
<evidence type="ECO:0000256" key="1">
    <source>
        <dbReference type="ARBA" id="ARBA00004141"/>
    </source>
</evidence>
<dbReference type="Proteomes" id="UP000091820">
    <property type="component" value="Unassembled WGS sequence"/>
</dbReference>
<feature type="transmembrane region" description="Helical" evidence="5">
    <location>
        <begin position="37"/>
        <end position="58"/>
    </location>
</feature>
<feature type="transmembrane region" description="Helical" evidence="5">
    <location>
        <begin position="480"/>
        <end position="500"/>
    </location>
</feature>
<comment type="subcellular location">
    <subcellularLocation>
        <location evidence="1">Membrane</location>
        <topology evidence="1">Multi-pass membrane protein</topology>
    </subcellularLocation>
</comment>
<dbReference type="GO" id="GO:0022857">
    <property type="term" value="F:transmembrane transporter activity"/>
    <property type="evidence" value="ECO:0007669"/>
    <property type="project" value="InterPro"/>
</dbReference>
<feature type="transmembrane region" description="Helical" evidence="5">
    <location>
        <begin position="168"/>
        <end position="191"/>
    </location>
</feature>
<dbReference type="VEuPathDB" id="VectorBase:GBRI037182"/>
<protein>
    <recommendedName>
        <fullName evidence="6">Major facilitator superfamily (MFS) profile domain-containing protein</fullName>
    </recommendedName>
</protein>
<dbReference type="InterPro" id="IPR036259">
    <property type="entry name" value="MFS_trans_sf"/>
</dbReference>
<feature type="transmembrane region" description="Helical" evidence="5">
    <location>
        <begin position="329"/>
        <end position="351"/>
    </location>
</feature>
<evidence type="ECO:0000313" key="8">
    <source>
        <dbReference type="Proteomes" id="UP000091820"/>
    </source>
</evidence>
<feature type="transmembrane region" description="Helical" evidence="5">
    <location>
        <begin position="230"/>
        <end position="249"/>
    </location>
</feature>
<dbReference type="EnsemblMetazoa" id="GBRI037182-RA">
    <property type="protein sequence ID" value="GBRI037182-PA"/>
    <property type="gene ID" value="GBRI037182"/>
</dbReference>
<feature type="transmembrane region" description="Helical" evidence="5">
    <location>
        <begin position="415"/>
        <end position="439"/>
    </location>
</feature>
<proteinExistence type="predicted"/>
<dbReference type="STRING" id="37001.A0A1A9WYD9"/>
<feature type="transmembrane region" description="Helical" evidence="5">
    <location>
        <begin position="390"/>
        <end position="409"/>
    </location>
</feature>
<keyword evidence="3 5" id="KW-1133">Transmembrane helix</keyword>
<keyword evidence="2 5" id="KW-0812">Transmembrane</keyword>
<dbReference type="AlphaFoldDB" id="A0A1A9WYD9"/>
<reference evidence="8" key="1">
    <citation type="submission" date="2014-03" db="EMBL/GenBank/DDBJ databases">
        <authorList>
            <person name="Aksoy S."/>
            <person name="Warren W."/>
            <person name="Wilson R.K."/>
        </authorList>
    </citation>
    <scope>NUCLEOTIDE SEQUENCE [LARGE SCALE GENOMIC DNA]</scope>
    <source>
        <strain evidence="8">IAEA</strain>
    </source>
</reference>